<dbReference type="Proteomes" id="UP000320055">
    <property type="component" value="Unassembled WGS sequence"/>
</dbReference>
<proteinExistence type="predicted"/>
<dbReference type="AlphaFoldDB" id="A0A563VUD9"/>
<sequence length="62" mass="7064">MMQPCGGNNRKFVLKNIPKGLIPILKGAEQDKPYFLLGKLQNCAPFFRFKMFLAAHQETPLL</sequence>
<keyword evidence="2" id="KW-1185">Reference proteome</keyword>
<name>A0A563VUD9_9CYAN</name>
<organism evidence="1 2">
    <name type="scientific">Hyella patelloides LEGE 07179</name>
    <dbReference type="NCBI Taxonomy" id="945734"/>
    <lineage>
        <taxon>Bacteria</taxon>
        <taxon>Bacillati</taxon>
        <taxon>Cyanobacteriota</taxon>
        <taxon>Cyanophyceae</taxon>
        <taxon>Pleurocapsales</taxon>
        <taxon>Hyellaceae</taxon>
        <taxon>Hyella</taxon>
    </lineage>
</organism>
<gene>
    <name evidence="1" type="ORF">H1P_300021</name>
</gene>
<evidence type="ECO:0000313" key="2">
    <source>
        <dbReference type="Proteomes" id="UP000320055"/>
    </source>
</evidence>
<dbReference type="EMBL" id="CAACVJ010000224">
    <property type="protein sequence ID" value="VEP14999.1"/>
    <property type="molecule type" value="Genomic_DNA"/>
</dbReference>
<protein>
    <submittedName>
        <fullName evidence="1">Uncharacterized protein</fullName>
    </submittedName>
</protein>
<evidence type="ECO:0000313" key="1">
    <source>
        <dbReference type="EMBL" id="VEP14999.1"/>
    </source>
</evidence>
<accession>A0A563VUD9</accession>
<reference evidence="1 2" key="1">
    <citation type="submission" date="2019-01" db="EMBL/GenBank/DDBJ databases">
        <authorList>
            <person name="Brito A."/>
        </authorList>
    </citation>
    <scope>NUCLEOTIDE SEQUENCE [LARGE SCALE GENOMIC DNA]</scope>
    <source>
        <strain evidence="1">1</strain>
    </source>
</reference>